<sequence length="204" mass="21114">MESRASTSGFQKADARTVPECEVFLLNEGLYIVMHLKQLLCTDDDAVSPVIGVVLMVAVTVILAAVIATFVLGVGDSVNDTAPQASFNFNYEQNGGGSDELAITHNAGDAIAGENLNVTSTGAATEDDDSASIGTDVFTGTIDAGTTATINNTTFKRDSDNKVLSSAGGPDSRLNLSAATVRVVYIDTSSDSSATLGRWEGPDV</sequence>
<keyword evidence="1" id="KW-1133">Transmembrane helix</keyword>
<feature type="transmembrane region" description="Helical" evidence="1">
    <location>
        <begin position="50"/>
        <end position="74"/>
    </location>
</feature>
<proteinExistence type="predicted"/>
<dbReference type="PANTHER" id="PTHR38138:SF1">
    <property type="entry name" value="ARCHAEAL TYPE IV PILIN N-TERMINAL DOMAIN-CONTAINING PROTEIN"/>
    <property type="match status" value="1"/>
</dbReference>
<dbReference type="InterPro" id="IPR013373">
    <property type="entry name" value="Flagellin/pilin_N_arc"/>
</dbReference>
<keyword evidence="1" id="KW-0472">Membrane</keyword>
<evidence type="ECO:0000313" key="4">
    <source>
        <dbReference type="Proteomes" id="UP000001169"/>
    </source>
</evidence>
<geneLocation type="plasmid" evidence="3 4">
    <name>pNG200</name>
</geneLocation>
<dbReference type="HOGENOM" id="CLU_116126_0_0_2"/>
<dbReference type="EMBL" id="AY596291">
    <property type="protein sequence ID" value="AAV44308.1"/>
    <property type="molecule type" value="Genomic_DNA"/>
</dbReference>
<dbReference type="PANTHER" id="PTHR38138">
    <property type="entry name" value="VNG6441H"/>
    <property type="match status" value="1"/>
</dbReference>
<feature type="domain" description="Archaeal Type IV pilin N-terminal" evidence="2">
    <location>
        <begin position="45"/>
        <end position="123"/>
    </location>
</feature>
<evidence type="ECO:0000256" key="1">
    <source>
        <dbReference type="SAM" id="Phobius"/>
    </source>
</evidence>
<protein>
    <recommendedName>
        <fullName evidence="2">Archaeal Type IV pilin N-terminal domain-containing protein</fullName>
    </recommendedName>
</protein>
<accession>Q5V844</accession>
<reference evidence="3 4" key="1">
    <citation type="journal article" date="2004" name="Genome Res.">
        <title>Genome sequence of Haloarcula marismortui: a halophilic archaeon from the Dead Sea.</title>
        <authorList>
            <person name="Baliga N.S."/>
            <person name="Bonneau R."/>
            <person name="Facciotti M.T."/>
            <person name="Pan M."/>
            <person name="Glusman G."/>
            <person name="Deutsch E.W."/>
            <person name="Shannon P."/>
            <person name="Chiu Y."/>
            <person name="Weng R.S."/>
            <person name="Gan R.R."/>
            <person name="Hung P."/>
            <person name="Date S.V."/>
            <person name="Marcotte E."/>
            <person name="Hood L."/>
            <person name="Ng W.V."/>
        </authorList>
    </citation>
    <scope>NUCLEOTIDE SEQUENCE [LARGE SCALE GENOMIC DNA]</scope>
    <source>
        <strain evidence="4">ATCC 43049 / DSM 3752 / JCM 8966 / VKM B-1809</strain>
        <plasmid evidence="4">Plasmid pNG200</plasmid>
    </source>
</reference>
<dbReference type="EnsemblBacteria" id="AAV44308">
    <property type="protein sequence ID" value="AAV44308"/>
    <property type="gene ID" value="pNG2015"/>
</dbReference>
<dbReference type="KEGG" id="hma:pNG2015"/>
<keyword evidence="1" id="KW-0812">Transmembrane</keyword>
<gene>
    <name evidence="3" type="ordered locus">pNG2015</name>
</gene>
<name>Q5V844_HALMA</name>
<keyword evidence="3" id="KW-0614">Plasmid</keyword>
<evidence type="ECO:0000259" key="2">
    <source>
        <dbReference type="Pfam" id="PF07790"/>
    </source>
</evidence>
<evidence type="ECO:0000313" key="3">
    <source>
        <dbReference type="EMBL" id="AAV44308.1"/>
    </source>
</evidence>
<organism evidence="3 4">
    <name type="scientific">Haloarcula marismortui (strain ATCC 43049 / DSM 3752 / JCM 8966 / VKM B-1809)</name>
    <name type="common">Halobacterium marismortui</name>
    <dbReference type="NCBI Taxonomy" id="272569"/>
    <lineage>
        <taxon>Archaea</taxon>
        <taxon>Methanobacteriati</taxon>
        <taxon>Methanobacteriota</taxon>
        <taxon>Stenosarchaea group</taxon>
        <taxon>Halobacteria</taxon>
        <taxon>Halobacteriales</taxon>
        <taxon>Haloarculaceae</taxon>
        <taxon>Haloarcula</taxon>
    </lineage>
</organism>
<keyword evidence="4" id="KW-1185">Reference proteome</keyword>
<dbReference type="AlphaFoldDB" id="Q5V844"/>
<dbReference type="NCBIfam" id="TIGR02537">
    <property type="entry name" value="arch_flag_Nterm"/>
    <property type="match status" value="1"/>
</dbReference>
<dbReference type="InterPro" id="IPR012859">
    <property type="entry name" value="Pilin_N_archaeal"/>
</dbReference>
<dbReference type="Pfam" id="PF07790">
    <property type="entry name" value="Pilin_N"/>
    <property type="match status" value="1"/>
</dbReference>
<dbReference type="Proteomes" id="UP000001169">
    <property type="component" value="Plasmid pNG200"/>
</dbReference>